<dbReference type="EMBL" id="BLXT01008342">
    <property type="protein sequence ID" value="GFO47775.1"/>
    <property type="molecule type" value="Genomic_DNA"/>
</dbReference>
<comment type="caution">
    <text evidence="1">The sequence shown here is derived from an EMBL/GenBank/DDBJ whole genome shotgun (WGS) entry which is preliminary data.</text>
</comment>
<keyword evidence="2" id="KW-1185">Reference proteome</keyword>
<dbReference type="AlphaFoldDB" id="A0AAV4DUP9"/>
<organism evidence="1 2">
    <name type="scientific">Plakobranchus ocellatus</name>
    <dbReference type="NCBI Taxonomy" id="259542"/>
    <lineage>
        <taxon>Eukaryota</taxon>
        <taxon>Metazoa</taxon>
        <taxon>Spiralia</taxon>
        <taxon>Lophotrochozoa</taxon>
        <taxon>Mollusca</taxon>
        <taxon>Gastropoda</taxon>
        <taxon>Heterobranchia</taxon>
        <taxon>Euthyneura</taxon>
        <taxon>Panpulmonata</taxon>
        <taxon>Sacoglossa</taxon>
        <taxon>Placobranchoidea</taxon>
        <taxon>Plakobranchidae</taxon>
        <taxon>Plakobranchus</taxon>
    </lineage>
</organism>
<dbReference type="Proteomes" id="UP000735302">
    <property type="component" value="Unassembled WGS sequence"/>
</dbReference>
<gene>
    <name evidence="1" type="ORF">PoB_007428000</name>
</gene>
<evidence type="ECO:0000313" key="1">
    <source>
        <dbReference type="EMBL" id="GFO47775.1"/>
    </source>
</evidence>
<reference evidence="1 2" key="1">
    <citation type="journal article" date="2021" name="Elife">
        <title>Chloroplast acquisition without the gene transfer in kleptoplastic sea slugs, Plakobranchus ocellatus.</title>
        <authorList>
            <person name="Maeda T."/>
            <person name="Takahashi S."/>
            <person name="Yoshida T."/>
            <person name="Shimamura S."/>
            <person name="Takaki Y."/>
            <person name="Nagai Y."/>
            <person name="Toyoda A."/>
            <person name="Suzuki Y."/>
            <person name="Arimoto A."/>
            <person name="Ishii H."/>
            <person name="Satoh N."/>
            <person name="Nishiyama T."/>
            <person name="Hasebe M."/>
            <person name="Maruyama T."/>
            <person name="Minagawa J."/>
            <person name="Obokata J."/>
            <person name="Shigenobu S."/>
        </authorList>
    </citation>
    <scope>NUCLEOTIDE SEQUENCE [LARGE SCALE GENOMIC DNA]</scope>
</reference>
<sequence length="113" mass="12945">MYCISPCHFDGLIDRRHAQPNIIADRKRNRFLFPTCPAHHNRWHPNQTVCQREWEGFWESQCRDPTVYRLQGRLTISITEGGIGLPGHDVAMTLAHRVALDSPVLGLADDGER</sequence>
<proteinExistence type="predicted"/>
<name>A0AAV4DUP9_9GAST</name>
<protein>
    <submittedName>
        <fullName evidence="1">Uncharacterized protein</fullName>
    </submittedName>
</protein>
<accession>A0AAV4DUP9</accession>
<evidence type="ECO:0000313" key="2">
    <source>
        <dbReference type="Proteomes" id="UP000735302"/>
    </source>
</evidence>